<protein>
    <submittedName>
        <fullName evidence="2">Tetratricopeptide repeat protein</fullName>
    </submittedName>
</protein>
<dbReference type="PROSITE" id="PS50005">
    <property type="entry name" value="TPR"/>
    <property type="match status" value="3"/>
</dbReference>
<sequence>MNYNEEGIKALQEKRYEDAVKAFTEAIEQNPEDPIGYINFGNVLAAMNDIERAERFFQKAITLDEKAATAYYGLANLYYNCERFMEAAKLYQKAIENGIEGADCYYMLGKCFEKENQVKLALPYMQRAAELAPDDLQIRLSFGILLCKLEMFDLAKKELEFVLGQDEKNADAHYNLGVLYAVSSKDEEHTEKALHHLKQAFTIEPGYEQAKFVHDMVMERLRNKE</sequence>
<dbReference type="PANTHER" id="PTHR44395">
    <property type="match status" value="1"/>
</dbReference>
<evidence type="ECO:0000313" key="3">
    <source>
        <dbReference type="Proteomes" id="UP000315753"/>
    </source>
</evidence>
<evidence type="ECO:0000313" key="2">
    <source>
        <dbReference type="EMBL" id="TQE91860.1"/>
    </source>
</evidence>
<dbReference type="Pfam" id="PF14559">
    <property type="entry name" value="TPR_19"/>
    <property type="match status" value="1"/>
</dbReference>
<dbReference type="Pfam" id="PF13432">
    <property type="entry name" value="TPR_16"/>
    <property type="match status" value="1"/>
</dbReference>
<dbReference type="Gene3D" id="1.25.40.10">
    <property type="entry name" value="Tetratricopeptide repeat domain"/>
    <property type="match status" value="2"/>
</dbReference>
<accession>A0A540V529</accession>
<name>A0A540V529_9BACL</name>
<feature type="repeat" description="TPR" evidence="1">
    <location>
        <begin position="68"/>
        <end position="101"/>
    </location>
</feature>
<dbReference type="PANTHER" id="PTHR44395:SF1">
    <property type="entry name" value="PROTEIN O-MANNOSYL-TRANSFERASE TMTC3"/>
    <property type="match status" value="1"/>
</dbReference>
<dbReference type="Proteomes" id="UP000315753">
    <property type="component" value="Unassembled WGS sequence"/>
</dbReference>
<dbReference type="InterPro" id="IPR019734">
    <property type="entry name" value="TPR_rpt"/>
</dbReference>
<dbReference type="SUPFAM" id="SSF48452">
    <property type="entry name" value="TPR-like"/>
    <property type="match status" value="1"/>
</dbReference>
<dbReference type="InterPro" id="IPR011990">
    <property type="entry name" value="TPR-like_helical_dom_sf"/>
</dbReference>
<gene>
    <name evidence="2" type="ORF">FKZ59_03845</name>
</gene>
<feature type="repeat" description="TPR" evidence="1">
    <location>
        <begin position="34"/>
        <end position="67"/>
    </location>
</feature>
<feature type="repeat" description="TPR" evidence="1">
    <location>
        <begin position="102"/>
        <end position="135"/>
    </location>
</feature>
<keyword evidence="1" id="KW-0802">TPR repeat</keyword>
<evidence type="ECO:0000256" key="1">
    <source>
        <dbReference type="PROSITE-ProRule" id="PRU00339"/>
    </source>
</evidence>
<dbReference type="AlphaFoldDB" id="A0A540V529"/>
<reference evidence="2 3" key="1">
    <citation type="submission" date="2019-06" db="EMBL/GenBank/DDBJ databases">
        <title>Genome sequence of Ureibacillus terrenus.</title>
        <authorList>
            <person name="Maclea K.S."/>
            <person name="Simoes M."/>
        </authorList>
    </citation>
    <scope>NUCLEOTIDE SEQUENCE [LARGE SCALE GENOMIC DNA]</scope>
    <source>
        <strain evidence="2 3">ATCC BAA-384</strain>
    </source>
</reference>
<keyword evidence="3" id="KW-1185">Reference proteome</keyword>
<dbReference type="OrthoDB" id="9769030at2"/>
<proteinExistence type="predicted"/>
<dbReference type="RefSeq" id="WP_141601419.1">
    <property type="nucleotide sequence ID" value="NZ_JARMSB010000043.1"/>
</dbReference>
<dbReference type="SMART" id="SM00028">
    <property type="entry name" value="TPR"/>
    <property type="match status" value="6"/>
</dbReference>
<comment type="caution">
    <text evidence="2">The sequence shown here is derived from an EMBL/GenBank/DDBJ whole genome shotgun (WGS) entry which is preliminary data.</text>
</comment>
<organism evidence="2 3">
    <name type="scientific">Ureibacillus terrenus</name>
    <dbReference type="NCBI Taxonomy" id="118246"/>
    <lineage>
        <taxon>Bacteria</taxon>
        <taxon>Bacillati</taxon>
        <taxon>Bacillota</taxon>
        <taxon>Bacilli</taxon>
        <taxon>Bacillales</taxon>
        <taxon>Caryophanaceae</taxon>
        <taxon>Ureibacillus</taxon>
    </lineage>
</organism>
<dbReference type="EMBL" id="VIGD01000003">
    <property type="protein sequence ID" value="TQE91860.1"/>
    <property type="molecule type" value="Genomic_DNA"/>
</dbReference>